<keyword evidence="2" id="KW-1185">Reference proteome</keyword>
<proteinExistence type="predicted"/>
<dbReference type="Gramene" id="AET7Gv20464600.5">
    <property type="protein sequence ID" value="AET7Gv20464600.5"/>
    <property type="gene ID" value="AET7Gv20464600"/>
</dbReference>
<reference evidence="2" key="2">
    <citation type="journal article" date="2017" name="Nat. Plants">
        <title>The Aegilops tauschii genome reveals multiple impacts of transposons.</title>
        <authorList>
            <person name="Zhao G."/>
            <person name="Zou C."/>
            <person name="Li K."/>
            <person name="Wang K."/>
            <person name="Li T."/>
            <person name="Gao L."/>
            <person name="Zhang X."/>
            <person name="Wang H."/>
            <person name="Yang Z."/>
            <person name="Liu X."/>
            <person name="Jiang W."/>
            <person name="Mao L."/>
            <person name="Kong X."/>
            <person name="Jiao Y."/>
            <person name="Jia J."/>
        </authorList>
    </citation>
    <scope>NUCLEOTIDE SEQUENCE [LARGE SCALE GENOMIC DNA]</scope>
    <source>
        <strain evidence="2">cv. AL8/78</strain>
    </source>
</reference>
<reference evidence="2" key="1">
    <citation type="journal article" date="2014" name="Science">
        <title>Ancient hybridizations among the ancestral genomes of bread wheat.</title>
        <authorList>
            <consortium name="International Wheat Genome Sequencing Consortium,"/>
            <person name="Marcussen T."/>
            <person name="Sandve S.R."/>
            <person name="Heier L."/>
            <person name="Spannagl M."/>
            <person name="Pfeifer M."/>
            <person name="Jakobsen K.S."/>
            <person name="Wulff B.B."/>
            <person name="Steuernagel B."/>
            <person name="Mayer K.F."/>
            <person name="Olsen O.A."/>
        </authorList>
    </citation>
    <scope>NUCLEOTIDE SEQUENCE [LARGE SCALE GENOMIC DNA]</scope>
    <source>
        <strain evidence="2">cv. AL8/78</strain>
    </source>
</reference>
<dbReference type="EnsemblPlants" id="AET7Gv20464600.5">
    <property type="protein sequence ID" value="AET7Gv20464600.5"/>
    <property type="gene ID" value="AET7Gv20464600"/>
</dbReference>
<protein>
    <submittedName>
        <fullName evidence="1">Uncharacterized protein</fullName>
    </submittedName>
</protein>
<dbReference type="Proteomes" id="UP000015105">
    <property type="component" value="Chromosome 7D"/>
</dbReference>
<organism evidence="1 2">
    <name type="scientific">Aegilops tauschii subsp. strangulata</name>
    <name type="common">Goatgrass</name>
    <dbReference type="NCBI Taxonomy" id="200361"/>
    <lineage>
        <taxon>Eukaryota</taxon>
        <taxon>Viridiplantae</taxon>
        <taxon>Streptophyta</taxon>
        <taxon>Embryophyta</taxon>
        <taxon>Tracheophyta</taxon>
        <taxon>Spermatophyta</taxon>
        <taxon>Magnoliopsida</taxon>
        <taxon>Liliopsida</taxon>
        <taxon>Poales</taxon>
        <taxon>Poaceae</taxon>
        <taxon>BOP clade</taxon>
        <taxon>Pooideae</taxon>
        <taxon>Triticodae</taxon>
        <taxon>Triticeae</taxon>
        <taxon>Triticinae</taxon>
        <taxon>Aegilops</taxon>
    </lineage>
</organism>
<sequence>MVQVLPQKRLTTHACHFPRTLKSNMLSCGASSMLPSMMRCSPSAAPRNLEFGICECSQLFGTVET</sequence>
<name>A0A453R582_AEGTS</name>
<evidence type="ECO:0000313" key="1">
    <source>
        <dbReference type="EnsemblPlants" id="AET7Gv20464600.5"/>
    </source>
</evidence>
<accession>A0A453R582</accession>
<reference evidence="1" key="5">
    <citation type="journal article" date="2021" name="G3 (Bethesda)">
        <title>Aegilops tauschii genome assembly Aet v5.0 features greater sequence contiguity and improved annotation.</title>
        <authorList>
            <person name="Wang L."/>
            <person name="Zhu T."/>
            <person name="Rodriguez J.C."/>
            <person name="Deal K.R."/>
            <person name="Dubcovsky J."/>
            <person name="McGuire P.E."/>
            <person name="Lux T."/>
            <person name="Spannagl M."/>
            <person name="Mayer K.F.X."/>
            <person name="Baldrich P."/>
            <person name="Meyers B.C."/>
            <person name="Huo N."/>
            <person name="Gu Y.Q."/>
            <person name="Zhou H."/>
            <person name="Devos K.M."/>
            <person name="Bennetzen J.L."/>
            <person name="Unver T."/>
            <person name="Budak H."/>
            <person name="Gulick P.J."/>
            <person name="Galiba G."/>
            <person name="Kalapos B."/>
            <person name="Nelson D.R."/>
            <person name="Li P."/>
            <person name="You F.M."/>
            <person name="Luo M.C."/>
            <person name="Dvorak J."/>
        </authorList>
    </citation>
    <scope>NUCLEOTIDE SEQUENCE [LARGE SCALE GENOMIC DNA]</scope>
    <source>
        <strain evidence="1">cv. AL8/78</strain>
    </source>
</reference>
<reference evidence="1" key="4">
    <citation type="submission" date="2019-03" db="UniProtKB">
        <authorList>
            <consortium name="EnsemblPlants"/>
        </authorList>
    </citation>
    <scope>IDENTIFICATION</scope>
</reference>
<dbReference type="AlphaFoldDB" id="A0A453R582"/>
<evidence type="ECO:0000313" key="2">
    <source>
        <dbReference type="Proteomes" id="UP000015105"/>
    </source>
</evidence>
<reference evidence="1" key="3">
    <citation type="journal article" date="2017" name="Nature">
        <title>Genome sequence of the progenitor of the wheat D genome Aegilops tauschii.</title>
        <authorList>
            <person name="Luo M.C."/>
            <person name="Gu Y.Q."/>
            <person name="Puiu D."/>
            <person name="Wang H."/>
            <person name="Twardziok S.O."/>
            <person name="Deal K.R."/>
            <person name="Huo N."/>
            <person name="Zhu T."/>
            <person name="Wang L."/>
            <person name="Wang Y."/>
            <person name="McGuire P.E."/>
            <person name="Liu S."/>
            <person name="Long H."/>
            <person name="Ramasamy R.K."/>
            <person name="Rodriguez J.C."/>
            <person name="Van S.L."/>
            <person name="Yuan L."/>
            <person name="Wang Z."/>
            <person name="Xia Z."/>
            <person name="Xiao L."/>
            <person name="Anderson O.D."/>
            <person name="Ouyang S."/>
            <person name="Liang Y."/>
            <person name="Zimin A.V."/>
            <person name="Pertea G."/>
            <person name="Qi P."/>
            <person name="Bennetzen J.L."/>
            <person name="Dai X."/>
            <person name="Dawson M.W."/>
            <person name="Muller H.G."/>
            <person name="Kugler K."/>
            <person name="Rivarola-Duarte L."/>
            <person name="Spannagl M."/>
            <person name="Mayer K.F.X."/>
            <person name="Lu F.H."/>
            <person name="Bevan M.W."/>
            <person name="Leroy P."/>
            <person name="Li P."/>
            <person name="You F.M."/>
            <person name="Sun Q."/>
            <person name="Liu Z."/>
            <person name="Lyons E."/>
            <person name="Wicker T."/>
            <person name="Salzberg S.L."/>
            <person name="Devos K.M."/>
            <person name="Dvorak J."/>
        </authorList>
    </citation>
    <scope>NUCLEOTIDE SEQUENCE [LARGE SCALE GENOMIC DNA]</scope>
    <source>
        <strain evidence="1">cv. AL8/78</strain>
    </source>
</reference>